<feature type="compositionally biased region" description="Low complexity" evidence="1">
    <location>
        <begin position="380"/>
        <end position="398"/>
    </location>
</feature>
<feature type="region of interest" description="Disordered" evidence="1">
    <location>
        <begin position="375"/>
        <end position="478"/>
    </location>
</feature>
<dbReference type="EMBL" id="MU853227">
    <property type="protein sequence ID" value="KAK4124661.1"/>
    <property type="molecule type" value="Genomic_DNA"/>
</dbReference>
<comment type="caution">
    <text evidence="2">The sequence shown here is derived from an EMBL/GenBank/DDBJ whole genome shotgun (WGS) entry which is preliminary data.</text>
</comment>
<reference evidence="2" key="1">
    <citation type="journal article" date="2023" name="Mol. Phylogenet. Evol.">
        <title>Genome-scale phylogeny and comparative genomics of the fungal order Sordariales.</title>
        <authorList>
            <person name="Hensen N."/>
            <person name="Bonometti L."/>
            <person name="Westerberg I."/>
            <person name="Brannstrom I.O."/>
            <person name="Guillou S."/>
            <person name="Cros-Aarteil S."/>
            <person name="Calhoun S."/>
            <person name="Haridas S."/>
            <person name="Kuo A."/>
            <person name="Mondo S."/>
            <person name="Pangilinan J."/>
            <person name="Riley R."/>
            <person name="LaButti K."/>
            <person name="Andreopoulos B."/>
            <person name="Lipzen A."/>
            <person name="Chen C."/>
            <person name="Yan M."/>
            <person name="Daum C."/>
            <person name="Ng V."/>
            <person name="Clum A."/>
            <person name="Steindorff A."/>
            <person name="Ohm R.A."/>
            <person name="Martin F."/>
            <person name="Silar P."/>
            <person name="Natvig D.O."/>
            <person name="Lalanne C."/>
            <person name="Gautier V."/>
            <person name="Ament-Velasquez S.L."/>
            <person name="Kruys A."/>
            <person name="Hutchinson M.I."/>
            <person name="Powell A.J."/>
            <person name="Barry K."/>
            <person name="Miller A.N."/>
            <person name="Grigoriev I.V."/>
            <person name="Debuchy R."/>
            <person name="Gladieux P."/>
            <person name="Hiltunen Thoren M."/>
            <person name="Johannesson H."/>
        </authorList>
    </citation>
    <scope>NUCLEOTIDE SEQUENCE</scope>
    <source>
        <strain evidence="2">CBS 731.68</strain>
    </source>
</reference>
<dbReference type="GeneID" id="87833800"/>
<sequence length="509" mass="57047">MTRSRYTPSYPQGPSAYPFALIVDVHHPSDAPIVDARPPRFDDPDALYFPEPPPPYQHPPEYESTVNQSAGEMPAQPTTLPRMDIRPSRRLEYPLKQEHHEAIARMVSLALDILEHQIGQIRQMRKWVDFFLQAIRHSFPPIEVENINRKTPLPKRLSGHRYYGTFGRHDWVAAAKGRCVSNCSTPSNENVMLHWKAAEAGVMQLDYEPIASMEAVKAFSSQGGDSRSRRRVTSNYRALLVDGALTIAHELVHCFVGLLSGYGYLTNTPKSLKPPGLYKEKDGEAGRTWELRVLGGYAGLSIVRERGEQIPRARIRLEWDNKEIEVDPEAVRAMVERNFEFPLKTIGKWETRQGAGNGSSLLGSLRLRWRHNLTNMESQTSSPTSTSSPSSGSGKPTKAQQSSYRFGSCAGDGWRKRPEPDWAPTCPSQTPDTREPRQSDNANCGSHITRSGEDPFSCGKESRTRGKNSSDNESSAIDACNSYSCNPLRQYRPIFLRSRFSRPSGGFSG</sequence>
<feature type="region of interest" description="Disordered" evidence="1">
    <location>
        <begin position="52"/>
        <end position="82"/>
    </location>
</feature>
<evidence type="ECO:0000313" key="3">
    <source>
        <dbReference type="Proteomes" id="UP001302602"/>
    </source>
</evidence>
<accession>A0AAN6U2N2</accession>
<protein>
    <submittedName>
        <fullName evidence="2">Uncharacterized protein</fullName>
    </submittedName>
</protein>
<evidence type="ECO:0000256" key="1">
    <source>
        <dbReference type="SAM" id="MobiDB-lite"/>
    </source>
</evidence>
<evidence type="ECO:0000313" key="2">
    <source>
        <dbReference type="EMBL" id="KAK4124661.1"/>
    </source>
</evidence>
<dbReference type="AlphaFoldDB" id="A0AAN6U2N2"/>
<organism evidence="2 3">
    <name type="scientific">Parathielavia appendiculata</name>
    <dbReference type="NCBI Taxonomy" id="2587402"/>
    <lineage>
        <taxon>Eukaryota</taxon>
        <taxon>Fungi</taxon>
        <taxon>Dikarya</taxon>
        <taxon>Ascomycota</taxon>
        <taxon>Pezizomycotina</taxon>
        <taxon>Sordariomycetes</taxon>
        <taxon>Sordariomycetidae</taxon>
        <taxon>Sordariales</taxon>
        <taxon>Chaetomiaceae</taxon>
        <taxon>Parathielavia</taxon>
    </lineage>
</organism>
<feature type="compositionally biased region" description="Polar residues" evidence="1">
    <location>
        <begin position="439"/>
        <end position="449"/>
    </location>
</feature>
<feature type="compositionally biased region" description="Basic and acidic residues" evidence="1">
    <location>
        <begin position="460"/>
        <end position="470"/>
    </location>
</feature>
<keyword evidence="3" id="KW-1185">Reference proteome</keyword>
<gene>
    <name evidence="2" type="ORF">N657DRAFT_690151</name>
</gene>
<dbReference type="Proteomes" id="UP001302602">
    <property type="component" value="Unassembled WGS sequence"/>
</dbReference>
<name>A0AAN6U2N2_9PEZI</name>
<reference evidence="2" key="2">
    <citation type="submission" date="2023-05" db="EMBL/GenBank/DDBJ databases">
        <authorList>
            <consortium name="Lawrence Berkeley National Laboratory"/>
            <person name="Steindorff A."/>
            <person name="Hensen N."/>
            <person name="Bonometti L."/>
            <person name="Westerberg I."/>
            <person name="Brannstrom I.O."/>
            <person name="Guillou S."/>
            <person name="Cros-Aarteil S."/>
            <person name="Calhoun S."/>
            <person name="Haridas S."/>
            <person name="Kuo A."/>
            <person name="Mondo S."/>
            <person name="Pangilinan J."/>
            <person name="Riley R."/>
            <person name="Labutti K."/>
            <person name="Andreopoulos B."/>
            <person name="Lipzen A."/>
            <person name="Chen C."/>
            <person name="Yanf M."/>
            <person name="Daum C."/>
            <person name="Ng V."/>
            <person name="Clum A."/>
            <person name="Ohm R."/>
            <person name="Martin F."/>
            <person name="Silar P."/>
            <person name="Natvig D."/>
            <person name="Lalanne C."/>
            <person name="Gautier V."/>
            <person name="Ament-Velasquez S.L."/>
            <person name="Kruys A."/>
            <person name="Hutchinson M.I."/>
            <person name="Powell A.J."/>
            <person name="Barry K."/>
            <person name="Miller A.N."/>
            <person name="Grigoriev I.V."/>
            <person name="Debuchy R."/>
            <person name="Gladieux P."/>
            <person name="Thoren M.H."/>
            <person name="Johannesson H."/>
        </authorList>
    </citation>
    <scope>NUCLEOTIDE SEQUENCE</scope>
    <source>
        <strain evidence="2">CBS 731.68</strain>
    </source>
</reference>
<dbReference type="RefSeq" id="XP_062648432.1">
    <property type="nucleotide sequence ID" value="XM_062797032.1"/>
</dbReference>
<proteinExistence type="predicted"/>